<keyword evidence="5" id="KW-0472">Membrane</keyword>
<evidence type="ECO:0000256" key="4">
    <source>
        <dbReference type="ARBA" id="ARBA00021397"/>
    </source>
</evidence>
<feature type="compositionally biased region" description="Polar residues" evidence="6">
    <location>
        <begin position="449"/>
        <end position="467"/>
    </location>
</feature>
<feature type="compositionally biased region" description="Polar residues" evidence="6">
    <location>
        <begin position="417"/>
        <end position="426"/>
    </location>
</feature>
<proteinExistence type="inferred from homology"/>
<dbReference type="InterPro" id="IPR024758">
    <property type="entry name" value="Inp1"/>
</dbReference>
<reference evidence="7 8" key="1">
    <citation type="submission" date="2015-01" db="EMBL/GenBank/DDBJ databases">
        <title>The Genome Sequence of Rhinocladiella mackenzie CBS 650.93.</title>
        <authorList>
            <consortium name="The Broad Institute Genomics Platform"/>
            <person name="Cuomo C."/>
            <person name="de Hoog S."/>
            <person name="Gorbushina A."/>
            <person name="Stielow B."/>
            <person name="Teixiera M."/>
            <person name="Abouelleil A."/>
            <person name="Chapman S.B."/>
            <person name="Priest M."/>
            <person name="Young S.K."/>
            <person name="Wortman J."/>
            <person name="Nusbaum C."/>
            <person name="Birren B."/>
        </authorList>
    </citation>
    <scope>NUCLEOTIDE SEQUENCE [LARGE SCALE GENOMIC DNA]</scope>
    <source>
        <strain evidence="7 8">CBS 650.93</strain>
    </source>
</reference>
<dbReference type="OrthoDB" id="4097008at2759"/>
<feature type="region of interest" description="Disordered" evidence="6">
    <location>
        <begin position="190"/>
        <end position="573"/>
    </location>
</feature>
<feature type="region of interest" description="Disordered" evidence="6">
    <location>
        <begin position="55"/>
        <end position="74"/>
    </location>
</feature>
<evidence type="ECO:0000256" key="3">
    <source>
        <dbReference type="ARBA" id="ARBA00010707"/>
    </source>
</evidence>
<feature type="region of interest" description="Disordered" evidence="6">
    <location>
        <begin position="586"/>
        <end position="642"/>
    </location>
</feature>
<feature type="compositionally biased region" description="Polar residues" evidence="6">
    <location>
        <begin position="331"/>
        <end position="353"/>
    </location>
</feature>
<feature type="compositionally biased region" description="Low complexity" evidence="6">
    <location>
        <begin position="269"/>
        <end position="278"/>
    </location>
</feature>
<dbReference type="VEuPathDB" id="FungiDB:Z518_01857"/>
<feature type="compositionally biased region" description="Acidic residues" evidence="6">
    <location>
        <begin position="766"/>
        <end position="775"/>
    </location>
</feature>
<evidence type="ECO:0000256" key="2">
    <source>
        <dbReference type="ARBA" id="ARBA00004421"/>
    </source>
</evidence>
<comment type="similarity">
    <text evidence="3">Belongs to the INP1 family.</text>
</comment>
<feature type="compositionally biased region" description="Basic and acidic residues" evidence="6">
    <location>
        <begin position="293"/>
        <end position="304"/>
    </location>
</feature>
<dbReference type="Proteomes" id="UP000053617">
    <property type="component" value="Unassembled WGS sequence"/>
</dbReference>
<feature type="region of interest" description="Disordered" evidence="6">
    <location>
        <begin position="721"/>
        <end position="775"/>
    </location>
</feature>
<evidence type="ECO:0000256" key="5">
    <source>
        <dbReference type="ARBA" id="ARBA00023136"/>
    </source>
</evidence>
<evidence type="ECO:0000256" key="6">
    <source>
        <dbReference type="SAM" id="MobiDB-lite"/>
    </source>
</evidence>
<dbReference type="RefSeq" id="XP_013274340.1">
    <property type="nucleotide sequence ID" value="XM_013418886.1"/>
</dbReference>
<feature type="compositionally biased region" description="Basic and acidic residues" evidence="6">
    <location>
        <begin position="751"/>
        <end position="765"/>
    </location>
</feature>
<sequence>MATPSYGDRPPLQGYRRTFTVPSRSLSLHETAGLDKADADANILYSHPSVRIVTFSPPTDSIPPQSKEISPDTDYPVDTIETLPWRSRTETLASTGGMVIEKVRGSGNFLKSTDQRVIHTIMRNSQCWCVDGESKFVLRTGKFRYYRIELPSETEVDKEKVQELKTVLNKVLRFERTPCPFKRAFHVNLPDDAMTPRRKGTWKRKQPPPPATPNTDPLPRTKNTRTWSLQGQNTPTPLPTYGRRGSDYGYNPSRGSSPLTQHDGEGYQSTTSSSLASSEDAGERRPWVGSSEGDPHQNETRSVPEEDDGSINESEHQESSAPTDDVAATDKCTTPDSAEALNSTTMVEGSSSEAAERLPAGLQAGMRASTEGDAPSIHSREDTLGETVPEDRHKKEEWQEKPEEEAPQEETIEAETSNDGVSGRNLSESNEAEEDSSAVRSFHEPPQVSKESFQTNDIDPTPYSVSVVSGEGFSKSVDKSAAGSPMPSPETLLPVDNFAKEPGTSEWNGEVAPQGDNSSVGNQDDGSLSRVSSVDSFHTTNSLTQESLQEHVDSIGSETTPNAETFGPFSTNIRQHRRELSELTVTASTIDDPSGPNADWRPLTSDSLDKPPTPGLARSLASDSSWPEVHTPSSPVQDGLRRRLRVKRSLSPLPPSATLFSPPPPNHGNHLTATILQKACTVVLVQPIEAVVWLVHILARIAGGATVNDLLSGDLFRRPEQHRRNSSFPDQVTSRDDSDEDDFGVPIRGRCRSEEAKAKTQMAKEDDADSIFDLD</sequence>
<evidence type="ECO:0000313" key="7">
    <source>
        <dbReference type="EMBL" id="KIX07204.1"/>
    </source>
</evidence>
<organism evidence="7 8">
    <name type="scientific">Rhinocladiella mackenziei CBS 650.93</name>
    <dbReference type="NCBI Taxonomy" id="1442369"/>
    <lineage>
        <taxon>Eukaryota</taxon>
        <taxon>Fungi</taxon>
        <taxon>Dikarya</taxon>
        <taxon>Ascomycota</taxon>
        <taxon>Pezizomycotina</taxon>
        <taxon>Eurotiomycetes</taxon>
        <taxon>Chaetothyriomycetidae</taxon>
        <taxon>Chaetothyriales</taxon>
        <taxon>Herpotrichiellaceae</taxon>
        <taxon>Rhinocladiella</taxon>
    </lineage>
</organism>
<dbReference type="EMBL" id="KN847476">
    <property type="protein sequence ID" value="KIX07204.1"/>
    <property type="molecule type" value="Genomic_DNA"/>
</dbReference>
<comment type="subcellular location">
    <subcellularLocation>
        <location evidence="2">Peroxisome membrane</location>
        <topology evidence="2">Peripheral membrane protein</topology>
    </subcellularLocation>
</comment>
<dbReference type="Pfam" id="PF12634">
    <property type="entry name" value="Inp1"/>
    <property type="match status" value="1"/>
</dbReference>
<feature type="compositionally biased region" description="Basic and acidic residues" evidence="6">
    <location>
        <begin position="378"/>
        <end position="401"/>
    </location>
</feature>
<dbReference type="GO" id="GO:0005780">
    <property type="term" value="C:extrinsic component of intraperoxisomal membrane"/>
    <property type="evidence" value="ECO:0007669"/>
    <property type="project" value="InterPro"/>
</dbReference>
<evidence type="ECO:0000313" key="8">
    <source>
        <dbReference type="Proteomes" id="UP000053617"/>
    </source>
</evidence>
<protein>
    <recommendedName>
        <fullName evidence="4">Inheritance of peroxisomes protein 1</fullName>
    </recommendedName>
</protein>
<dbReference type="STRING" id="1442369.A0A0D2IN11"/>
<dbReference type="GeneID" id="25289928"/>
<gene>
    <name evidence="7" type="ORF">Z518_01857</name>
</gene>
<feature type="compositionally biased region" description="Polar residues" evidence="6">
    <location>
        <begin position="556"/>
        <end position="573"/>
    </location>
</feature>
<accession>A0A0D2IN11</accession>
<evidence type="ECO:0000256" key="1">
    <source>
        <dbReference type="ARBA" id="ARBA00003594"/>
    </source>
</evidence>
<dbReference type="AlphaFoldDB" id="A0A0D2IN11"/>
<feature type="compositionally biased region" description="Acidic residues" evidence="6">
    <location>
        <begin position="402"/>
        <end position="413"/>
    </location>
</feature>
<dbReference type="GO" id="GO:0045033">
    <property type="term" value="P:peroxisome inheritance"/>
    <property type="evidence" value="ECO:0007669"/>
    <property type="project" value="InterPro"/>
</dbReference>
<name>A0A0D2IN11_9EURO</name>
<keyword evidence="8" id="KW-1185">Reference proteome</keyword>
<feature type="compositionally biased region" description="Polar residues" evidence="6">
    <location>
        <begin position="515"/>
        <end position="547"/>
    </location>
</feature>
<comment type="function">
    <text evidence="1">Required for peroxisome inheritance.</text>
</comment>
<feature type="compositionally biased region" description="Polar residues" evidence="6">
    <location>
        <begin position="621"/>
        <end position="636"/>
    </location>
</feature>
<feature type="compositionally biased region" description="Basic residues" evidence="6">
    <location>
        <begin position="196"/>
        <end position="206"/>
    </location>
</feature>
<feature type="compositionally biased region" description="Polar residues" evidence="6">
    <location>
        <begin position="56"/>
        <end position="68"/>
    </location>
</feature>
<feature type="compositionally biased region" description="Polar residues" evidence="6">
    <location>
        <begin position="224"/>
        <end position="235"/>
    </location>
</feature>
<dbReference type="HOGENOM" id="CLU_364859_0_0_1"/>